<comment type="caution">
    <text evidence="10">The sequence shown here is derived from an EMBL/GenBank/DDBJ whole genome shotgun (WGS) entry which is preliminary data.</text>
</comment>
<evidence type="ECO:0000256" key="3">
    <source>
        <dbReference type="ARBA" id="ARBA00022723"/>
    </source>
</evidence>
<feature type="site" description="Transition state stabilizer" evidence="8">
    <location>
        <position position="148"/>
    </location>
</feature>
<feature type="site" description="Important for catalytic activity" evidence="8">
    <location>
        <position position="217"/>
    </location>
</feature>
<evidence type="ECO:0000256" key="2">
    <source>
        <dbReference type="ARBA" id="ARBA00007092"/>
    </source>
</evidence>
<evidence type="ECO:0000313" key="10">
    <source>
        <dbReference type="EMBL" id="OGM32330.1"/>
    </source>
</evidence>
<dbReference type="NCBIfam" id="TIGR00195">
    <property type="entry name" value="exoDNase_III"/>
    <property type="match status" value="1"/>
</dbReference>
<evidence type="ECO:0000256" key="1">
    <source>
        <dbReference type="ARBA" id="ARBA00001936"/>
    </source>
</evidence>
<dbReference type="PROSITE" id="PS00726">
    <property type="entry name" value="AP_NUCLEASE_F1_1"/>
    <property type="match status" value="1"/>
</dbReference>
<dbReference type="GO" id="GO:0003906">
    <property type="term" value="F:DNA-(apurinic or apyrimidinic site) endonuclease activity"/>
    <property type="evidence" value="ECO:0007669"/>
    <property type="project" value="TreeGrafter"/>
</dbReference>
<gene>
    <name evidence="10" type="ORF">A3D01_04675</name>
</gene>
<comment type="cofactor">
    <cofactor evidence="1">
        <name>Mn(2+)</name>
        <dbReference type="ChEBI" id="CHEBI:29035"/>
    </cofactor>
</comment>
<dbReference type="PANTHER" id="PTHR22748:SF6">
    <property type="entry name" value="DNA-(APURINIC OR APYRIMIDINIC SITE) ENDONUCLEASE"/>
    <property type="match status" value="1"/>
</dbReference>
<dbReference type="PROSITE" id="PS00727">
    <property type="entry name" value="AP_NUCLEASE_F1_2"/>
    <property type="match status" value="1"/>
</dbReference>
<comment type="similarity">
    <text evidence="2">Belongs to the DNA repair enzymes AP/ExoA family.</text>
</comment>
<accession>A0A1F7YYN1</accession>
<organism evidence="10 11">
    <name type="scientific">Candidatus Woesebacteria bacterium RIFCSPHIGHO2_02_FULL_39_13</name>
    <dbReference type="NCBI Taxonomy" id="1802505"/>
    <lineage>
        <taxon>Bacteria</taxon>
        <taxon>Candidatus Woeseibacteriota</taxon>
    </lineage>
</organism>
<dbReference type="STRING" id="1802505.A3D01_04675"/>
<evidence type="ECO:0000256" key="7">
    <source>
        <dbReference type="PIRSR" id="PIRSR604808-2"/>
    </source>
</evidence>
<dbReference type="GO" id="GO:0046872">
    <property type="term" value="F:metal ion binding"/>
    <property type="evidence" value="ECO:0007669"/>
    <property type="project" value="UniProtKB-KW"/>
</dbReference>
<dbReference type="EMBL" id="MGGR01000033">
    <property type="protein sequence ID" value="OGM32330.1"/>
    <property type="molecule type" value="Genomic_DNA"/>
</dbReference>
<keyword evidence="5 7" id="KW-0460">Magnesium</keyword>
<evidence type="ECO:0000256" key="4">
    <source>
        <dbReference type="ARBA" id="ARBA00022801"/>
    </source>
</evidence>
<dbReference type="InterPro" id="IPR020848">
    <property type="entry name" value="AP_endonuclease_F1_CS"/>
</dbReference>
<feature type="binding site" evidence="7">
    <location>
        <position position="146"/>
    </location>
    <ligand>
        <name>Mg(2+)</name>
        <dbReference type="ChEBI" id="CHEBI:18420"/>
        <label>1</label>
    </ligand>
</feature>
<feature type="binding site" evidence="7">
    <location>
        <position position="242"/>
    </location>
    <ligand>
        <name>Mg(2+)</name>
        <dbReference type="ChEBI" id="CHEBI:18420"/>
        <label>1</label>
    </ligand>
</feature>
<dbReference type="SUPFAM" id="SSF56219">
    <property type="entry name" value="DNase I-like"/>
    <property type="match status" value="1"/>
</dbReference>
<dbReference type="InterPro" id="IPR020847">
    <property type="entry name" value="AP_endonuclease_F1_BS"/>
</dbReference>
<dbReference type="GO" id="GO:0008081">
    <property type="term" value="F:phosphoric diester hydrolase activity"/>
    <property type="evidence" value="ECO:0007669"/>
    <property type="project" value="TreeGrafter"/>
</dbReference>
<dbReference type="Gene3D" id="3.60.10.10">
    <property type="entry name" value="Endonuclease/exonuclease/phosphatase"/>
    <property type="match status" value="1"/>
</dbReference>
<dbReference type="AlphaFoldDB" id="A0A1F7YYN1"/>
<evidence type="ECO:0000256" key="8">
    <source>
        <dbReference type="PIRSR" id="PIRSR604808-3"/>
    </source>
</evidence>
<reference evidence="10 11" key="1">
    <citation type="journal article" date="2016" name="Nat. Commun.">
        <title>Thousands of microbial genomes shed light on interconnected biogeochemical processes in an aquifer system.</title>
        <authorList>
            <person name="Anantharaman K."/>
            <person name="Brown C.T."/>
            <person name="Hug L.A."/>
            <person name="Sharon I."/>
            <person name="Castelle C.J."/>
            <person name="Probst A.J."/>
            <person name="Thomas B.C."/>
            <person name="Singh A."/>
            <person name="Wilkins M.J."/>
            <person name="Karaoz U."/>
            <person name="Brodie E.L."/>
            <person name="Williams K.H."/>
            <person name="Hubbard S.S."/>
            <person name="Banfield J.F."/>
        </authorList>
    </citation>
    <scope>NUCLEOTIDE SEQUENCE [LARGE SCALE GENOMIC DNA]</scope>
</reference>
<feature type="domain" description="Endonuclease/exonuclease/phosphatase" evidence="9">
    <location>
        <begin position="4"/>
        <end position="243"/>
    </location>
</feature>
<feature type="binding site" evidence="7">
    <location>
        <position position="35"/>
    </location>
    <ligand>
        <name>Mg(2+)</name>
        <dbReference type="ChEBI" id="CHEBI:18420"/>
        <label>1</label>
    </ligand>
</feature>
<evidence type="ECO:0000256" key="5">
    <source>
        <dbReference type="ARBA" id="ARBA00022842"/>
    </source>
</evidence>
<protein>
    <submittedName>
        <fullName evidence="10">Exodeoxyribonuclease III</fullName>
    </submittedName>
</protein>
<dbReference type="PANTHER" id="PTHR22748">
    <property type="entry name" value="AP ENDONUCLEASE"/>
    <property type="match status" value="1"/>
</dbReference>
<feature type="binding site" evidence="7">
    <location>
        <position position="7"/>
    </location>
    <ligand>
        <name>Mg(2+)</name>
        <dbReference type="ChEBI" id="CHEBI:18420"/>
        <label>1</label>
    </ligand>
</feature>
<evidence type="ECO:0000313" key="11">
    <source>
        <dbReference type="Proteomes" id="UP000177169"/>
    </source>
</evidence>
<sequence>MKIISWNVNGLRSVYKKGFVEWFYKADPDILCLQEIKANEDQLSFELTYPKGYFPFFNSAGKKGYAGVAVYTKQKPLEARKVLGLTTFDSEGRILELEFPEFILLNLYIPHGGRNKEKLIYKLAVYESLFKKLSSMYTKQIVLTGDFNIAHEEIDLARPKDNLNNIMFSPIERKQIDKLVSLGFSDTFRKVNKEGGNYSWWPYRLGARQRNLGWRIDYVFTSKGLDSKLKEASIMANVQGSDHCPVGITF</sequence>
<dbReference type="GO" id="GO:0008311">
    <property type="term" value="F:double-stranded DNA 3'-5' DNA exonuclease activity"/>
    <property type="evidence" value="ECO:0007669"/>
    <property type="project" value="TreeGrafter"/>
</dbReference>
<feature type="active site" evidence="6">
    <location>
        <position position="108"/>
    </location>
</feature>
<dbReference type="Proteomes" id="UP000177169">
    <property type="component" value="Unassembled WGS sequence"/>
</dbReference>
<feature type="binding site" evidence="7">
    <location>
        <position position="243"/>
    </location>
    <ligand>
        <name>Mg(2+)</name>
        <dbReference type="ChEBI" id="CHEBI:18420"/>
        <label>1</label>
    </ligand>
</feature>
<keyword evidence="4" id="KW-0378">Hydrolase</keyword>
<keyword evidence="7" id="KW-0464">Manganese</keyword>
<dbReference type="Pfam" id="PF03372">
    <property type="entry name" value="Exo_endo_phos"/>
    <property type="match status" value="1"/>
</dbReference>
<keyword evidence="3 7" id="KW-0479">Metal-binding</keyword>
<evidence type="ECO:0000256" key="6">
    <source>
        <dbReference type="PIRSR" id="PIRSR604808-1"/>
    </source>
</evidence>
<dbReference type="InterPro" id="IPR004808">
    <property type="entry name" value="AP_endonuc_1"/>
</dbReference>
<feature type="site" description="Interaction with DNA substrate" evidence="8">
    <location>
        <position position="243"/>
    </location>
</feature>
<evidence type="ECO:0000259" key="9">
    <source>
        <dbReference type="Pfam" id="PF03372"/>
    </source>
</evidence>
<feature type="active site" description="Proton donor/acceptor" evidence="6">
    <location>
        <position position="146"/>
    </location>
</feature>
<feature type="binding site" evidence="7">
    <location>
        <position position="148"/>
    </location>
    <ligand>
        <name>Mg(2+)</name>
        <dbReference type="ChEBI" id="CHEBI:18420"/>
        <label>1</label>
    </ligand>
</feature>
<dbReference type="InterPro" id="IPR036691">
    <property type="entry name" value="Endo/exonu/phosph_ase_sf"/>
</dbReference>
<dbReference type="GO" id="GO:0003677">
    <property type="term" value="F:DNA binding"/>
    <property type="evidence" value="ECO:0007669"/>
    <property type="project" value="InterPro"/>
</dbReference>
<dbReference type="NCBIfam" id="TIGR00633">
    <property type="entry name" value="xth"/>
    <property type="match status" value="1"/>
</dbReference>
<name>A0A1F7YYN1_9BACT</name>
<dbReference type="PROSITE" id="PS51435">
    <property type="entry name" value="AP_NUCLEASE_F1_4"/>
    <property type="match status" value="1"/>
</dbReference>
<dbReference type="InterPro" id="IPR005135">
    <property type="entry name" value="Endo/exonuclease/phosphatase"/>
</dbReference>
<feature type="active site" description="Proton acceptor" evidence="6">
    <location>
        <position position="243"/>
    </location>
</feature>
<proteinExistence type="inferred from homology"/>
<dbReference type="GO" id="GO:0006284">
    <property type="term" value="P:base-excision repair"/>
    <property type="evidence" value="ECO:0007669"/>
    <property type="project" value="TreeGrafter"/>
</dbReference>
<comment type="cofactor">
    <cofactor evidence="7">
        <name>Mg(2+)</name>
        <dbReference type="ChEBI" id="CHEBI:18420"/>
    </cofactor>
    <cofactor evidence="7">
        <name>Mn(2+)</name>
        <dbReference type="ChEBI" id="CHEBI:29035"/>
    </cofactor>
    <text evidence="7">Probably binds two magnesium or manganese ions per subunit.</text>
</comment>